<protein>
    <submittedName>
        <fullName evidence="1">Uncharacterized protein</fullName>
    </submittedName>
</protein>
<evidence type="ECO:0000313" key="2">
    <source>
        <dbReference type="Proteomes" id="UP000824881"/>
    </source>
</evidence>
<accession>A0ACB7J0W2</accession>
<name>A0ACB7J0W2_PLECO</name>
<keyword evidence="2" id="KW-1185">Reference proteome</keyword>
<proteinExistence type="predicted"/>
<dbReference type="Proteomes" id="UP000824881">
    <property type="component" value="Unassembled WGS sequence"/>
</dbReference>
<dbReference type="EMBL" id="WQMT02000004">
    <property type="protein sequence ID" value="KAG9223576.1"/>
    <property type="molecule type" value="Genomic_DNA"/>
</dbReference>
<comment type="caution">
    <text evidence="1">The sequence shown here is derived from an EMBL/GenBank/DDBJ whole genome shotgun (WGS) entry which is preliminary data.</text>
</comment>
<evidence type="ECO:0000313" key="1">
    <source>
        <dbReference type="EMBL" id="KAG9223576.1"/>
    </source>
</evidence>
<reference evidence="1 2" key="1">
    <citation type="journal article" date="2021" name="Appl. Environ. Microbiol.">
        <title>Genetic linkage and physical mapping for an oyster mushroom Pleurotus cornucopiae and QTL analysis for the trait cap color.</title>
        <authorList>
            <person name="Zhang Y."/>
            <person name="Gao W."/>
            <person name="Sonnenberg A."/>
            <person name="Chen Q."/>
            <person name="Zhang J."/>
            <person name="Huang C."/>
        </authorList>
    </citation>
    <scope>NUCLEOTIDE SEQUENCE [LARGE SCALE GENOMIC DNA]</scope>
    <source>
        <strain evidence="1">CCMSSC00406</strain>
    </source>
</reference>
<sequence length="838" mass="89825">MGSQRKRKLPLDAKDATAGDTQRELYLAEISHVRTRLLTTLDALDALQTQHAQELQTLTEECIKYLRQANVYKRLWREAEAEKADMRDVVGKLVEKVEQCNDYSQWPYSRLRVASYAAPAFRPSSPSPMPSLPSQTSSSTHPNLYAASLIAALRRDLHAEKSAHRETRHRLTLHISTLEAQLAFREAELEGCTARIGSGLAIADSRCRSCQRLLKADAAVHQQGADTNKPSGVSNGVNYHYDCNAPDTVLRVLDAARVKSRSLEQDIKDITAKLERSRLSTSTSTVNASLRSSMSESRSKAVQTDPTHPGRFHTLAVGDVFEATLRIIEEKLDRSLLDADLGNGGVQNINIQQPSVALPTGAAGLHLGNEETDEDATLRPTPLLPLSHVPAGAAVSTAPAVLLPTIVTPTVQPPSPPIAVSPPSNGVSTGLEDEVPADTDTEVGGTRLAEEFEREVEALGRGVDALRQESGALLNGLRVVDTCHSPMRSPSQPHGQPHQHEHEQEKKLSTDLLDPDDDYGEISMELATPLHPTVTLPLPPSPSLPPSSPHTALLASFPPLPFSPPPASPSPIPSMSPSPPPILPPNTVIRATSTGMAPAPMPLSMPSPSERAPNPLISLATSAPHAPPALPTSTSPFLPSTPHPSPPSRPTATQQRMVSPLTSVFRSPSIKRSPNHSTELDDLQDRHPSGLPGVPGLPPIPPIRRDLDLDYPYAPHREDSSSRSRSVSPLRLSPPLDSAASVTSAVADVLGRDSSPPASPSLLSLASATSPVNVSLPPYADTGYTFQHFQRVEAELREMREALEADEAERVALQGVLDGLVQDVVNGVFGGDGTGERG</sequence>
<organism evidence="1 2">
    <name type="scientific">Pleurotus cornucopiae</name>
    <name type="common">Cornucopia mushroom</name>
    <dbReference type="NCBI Taxonomy" id="5321"/>
    <lineage>
        <taxon>Eukaryota</taxon>
        <taxon>Fungi</taxon>
        <taxon>Dikarya</taxon>
        <taxon>Basidiomycota</taxon>
        <taxon>Agaricomycotina</taxon>
        <taxon>Agaricomycetes</taxon>
        <taxon>Agaricomycetidae</taxon>
        <taxon>Agaricales</taxon>
        <taxon>Pleurotineae</taxon>
        <taxon>Pleurotaceae</taxon>
        <taxon>Pleurotus</taxon>
    </lineage>
</organism>
<gene>
    <name evidence="1" type="ORF">CCMSSC00406_0009688</name>
</gene>